<evidence type="ECO:0000256" key="1">
    <source>
        <dbReference type="ARBA" id="ARBA00008403"/>
    </source>
</evidence>
<reference evidence="4 5" key="1">
    <citation type="submission" date="2019-07" db="EMBL/GenBank/DDBJ databases">
        <title>De Novo Assembly of kiwifruit Actinidia rufa.</title>
        <authorList>
            <person name="Sugita-Konishi S."/>
            <person name="Sato K."/>
            <person name="Mori E."/>
            <person name="Abe Y."/>
            <person name="Kisaki G."/>
            <person name="Hamano K."/>
            <person name="Suezawa K."/>
            <person name="Otani M."/>
            <person name="Fukuda T."/>
            <person name="Manabe T."/>
            <person name="Gomi K."/>
            <person name="Tabuchi M."/>
            <person name="Akimitsu K."/>
            <person name="Kataoka I."/>
        </authorList>
    </citation>
    <scope>NUCLEOTIDE SEQUENCE [LARGE SCALE GENOMIC DNA]</scope>
    <source>
        <strain evidence="5">cv. Fuchu</strain>
    </source>
</reference>
<dbReference type="PANTHER" id="PTHR33346:SF5">
    <property type="entry name" value="DEHYDRIN LEA-RELATED"/>
    <property type="match status" value="1"/>
</dbReference>
<feature type="compositionally biased region" description="Basic and acidic residues" evidence="3">
    <location>
        <begin position="194"/>
        <end position="217"/>
    </location>
</feature>
<dbReference type="PROSITE" id="PS00823">
    <property type="entry name" value="DEHYDRIN_2"/>
    <property type="match status" value="1"/>
</dbReference>
<feature type="compositionally biased region" description="Low complexity" evidence="3">
    <location>
        <begin position="149"/>
        <end position="164"/>
    </location>
</feature>
<evidence type="ECO:0000256" key="2">
    <source>
        <dbReference type="RuleBase" id="RU003995"/>
    </source>
</evidence>
<sequence>MEKVADVRDVYGNQMQMTDELGNPVHLTDEHGHPMHLTGVATAEEPGVVTEITVGTIMVDAAVPDAGLTDPHIATGLSTGPTGDGDGDGGGVGGVQHQQERVRGSSSSSSSSSEDDGHGGRRKKKKKGLKEKIKEKLTGRKHKPEHPHTTATTYPTTISSTTPPGQLHLKDEHPHTTATAYPTTISSTTPPGQQHHEPEKKSVLEKIKEKLPGHHHP</sequence>
<keyword evidence="5" id="KW-1185">Reference proteome</keyword>
<dbReference type="PROSITE" id="PS00315">
    <property type="entry name" value="DEHYDRIN_1"/>
    <property type="match status" value="1"/>
</dbReference>
<feature type="compositionally biased region" description="Low complexity" evidence="3">
    <location>
        <begin position="176"/>
        <end position="191"/>
    </location>
</feature>
<dbReference type="InterPro" id="IPR000167">
    <property type="entry name" value="Dehydrin"/>
</dbReference>
<dbReference type="GO" id="GO:0009631">
    <property type="term" value="P:cold acclimation"/>
    <property type="evidence" value="ECO:0007669"/>
    <property type="project" value="TreeGrafter"/>
</dbReference>
<dbReference type="GO" id="GO:0009414">
    <property type="term" value="P:response to water deprivation"/>
    <property type="evidence" value="ECO:0007669"/>
    <property type="project" value="TreeGrafter"/>
</dbReference>
<dbReference type="OrthoDB" id="685434at2759"/>
<dbReference type="PANTHER" id="PTHR33346">
    <property type="entry name" value="DEHYDRIN XERO 2-RELATED"/>
    <property type="match status" value="1"/>
</dbReference>
<dbReference type="EMBL" id="BJWL01000006">
    <property type="protein sequence ID" value="GFY89717.1"/>
    <property type="molecule type" value="Genomic_DNA"/>
</dbReference>
<evidence type="ECO:0000256" key="3">
    <source>
        <dbReference type="SAM" id="MobiDB-lite"/>
    </source>
</evidence>
<feature type="compositionally biased region" description="Gly residues" evidence="3">
    <location>
        <begin position="82"/>
        <end position="94"/>
    </location>
</feature>
<dbReference type="AlphaFoldDB" id="A0A7J0EVU0"/>
<comment type="caution">
    <text evidence="4">The sequence shown here is derived from an EMBL/GenBank/DDBJ whole genome shotgun (WGS) entry which is preliminary data.</text>
</comment>
<accession>A0A7J0EVU0</accession>
<dbReference type="GO" id="GO:0005829">
    <property type="term" value="C:cytosol"/>
    <property type="evidence" value="ECO:0007669"/>
    <property type="project" value="TreeGrafter"/>
</dbReference>
<gene>
    <name evidence="4" type="ORF">Acr_06g0016570</name>
</gene>
<feature type="compositionally biased region" description="Basic residues" evidence="3">
    <location>
        <begin position="120"/>
        <end position="129"/>
    </location>
</feature>
<dbReference type="Proteomes" id="UP000585474">
    <property type="component" value="Unassembled WGS sequence"/>
</dbReference>
<comment type="similarity">
    <text evidence="1 2">Belongs to the plant dehydrin family.</text>
</comment>
<dbReference type="Pfam" id="PF00257">
    <property type="entry name" value="Dehydrin"/>
    <property type="match status" value="1"/>
</dbReference>
<name>A0A7J0EVU0_9ERIC</name>
<dbReference type="GO" id="GO:0009737">
    <property type="term" value="P:response to abscisic acid"/>
    <property type="evidence" value="ECO:0007669"/>
    <property type="project" value="TreeGrafter"/>
</dbReference>
<evidence type="ECO:0000313" key="4">
    <source>
        <dbReference type="EMBL" id="GFY89717.1"/>
    </source>
</evidence>
<proteinExistence type="inferred from homology"/>
<evidence type="ECO:0000313" key="5">
    <source>
        <dbReference type="Proteomes" id="UP000585474"/>
    </source>
</evidence>
<feature type="region of interest" description="Disordered" evidence="3">
    <location>
        <begin position="68"/>
        <end position="217"/>
    </location>
</feature>
<dbReference type="InterPro" id="IPR030513">
    <property type="entry name" value="Dehydrin_CS"/>
</dbReference>
<organism evidence="4 5">
    <name type="scientific">Actinidia rufa</name>
    <dbReference type="NCBI Taxonomy" id="165716"/>
    <lineage>
        <taxon>Eukaryota</taxon>
        <taxon>Viridiplantae</taxon>
        <taxon>Streptophyta</taxon>
        <taxon>Embryophyta</taxon>
        <taxon>Tracheophyta</taxon>
        <taxon>Spermatophyta</taxon>
        <taxon>Magnoliopsida</taxon>
        <taxon>eudicotyledons</taxon>
        <taxon>Gunneridae</taxon>
        <taxon>Pentapetalae</taxon>
        <taxon>asterids</taxon>
        <taxon>Ericales</taxon>
        <taxon>Actinidiaceae</taxon>
        <taxon>Actinidia</taxon>
    </lineage>
</organism>
<protein>
    <submittedName>
        <fullName evidence="4">Dehydrin xero 1</fullName>
    </submittedName>
</protein>